<dbReference type="AlphaFoldDB" id="A0A931J252"/>
<accession>A0A931J252</accession>
<evidence type="ECO:0000313" key="2">
    <source>
        <dbReference type="EMBL" id="MBH9553966.1"/>
    </source>
</evidence>
<dbReference type="Proteomes" id="UP000620139">
    <property type="component" value="Unassembled WGS sequence"/>
</dbReference>
<evidence type="ECO:0008006" key="4">
    <source>
        <dbReference type="Google" id="ProtNLM"/>
    </source>
</evidence>
<gene>
    <name evidence="2" type="ORF">I7X43_14050</name>
</gene>
<protein>
    <recommendedName>
        <fullName evidence="4">DUF4230 domain-containing protein</fullName>
    </recommendedName>
</protein>
<keyword evidence="1" id="KW-1133">Transmembrane helix</keyword>
<sequence>MSSSNFNDASNWLGTDKRKLALGIAAVLFAGLAITGALLPEKAPEPPKVTAASVDVPIYMHTNGGRLEVATVTATQDFKLEAAKREFLGVDLGRTVSSVRVKAVYRFHIDMEKKWPIQITQDGARVMAGPLKSTLPVSFDTRTLETETQSGWARFDKHENLKALERQLSPELEKLAEQYKKMALDSARTSIADFVRTWMLKEHHWQKSDKQEIEVLFPGEQPKKS</sequence>
<dbReference type="RefSeq" id="WP_198101587.1">
    <property type="nucleotide sequence ID" value="NZ_JAEDAL010000008.1"/>
</dbReference>
<evidence type="ECO:0000313" key="3">
    <source>
        <dbReference type="Proteomes" id="UP000620139"/>
    </source>
</evidence>
<organism evidence="2 3">
    <name type="scientific">Inhella gelatinilytica</name>
    <dbReference type="NCBI Taxonomy" id="2795030"/>
    <lineage>
        <taxon>Bacteria</taxon>
        <taxon>Pseudomonadati</taxon>
        <taxon>Pseudomonadota</taxon>
        <taxon>Betaproteobacteria</taxon>
        <taxon>Burkholderiales</taxon>
        <taxon>Sphaerotilaceae</taxon>
        <taxon>Inhella</taxon>
    </lineage>
</organism>
<keyword evidence="1" id="KW-0472">Membrane</keyword>
<name>A0A931J252_9BURK</name>
<feature type="transmembrane region" description="Helical" evidence="1">
    <location>
        <begin position="20"/>
        <end position="39"/>
    </location>
</feature>
<dbReference type="EMBL" id="JAEDAL010000008">
    <property type="protein sequence ID" value="MBH9553966.1"/>
    <property type="molecule type" value="Genomic_DNA"/>
</dbReference>
<keyword evidence="3" id="KW-1185">Reference proteome</keyword>
<comment type="caution">
    <text evidence="2">The sequence shown here is derived from an EMBL/GenBank/DDBJ whole genome shotgun (WGS) entry which is preliminary data.</text>
</comment>
<keyword evidence="1" id="KW-0812">Transmembrane</keyword>
<evidence type="ECO:0000256" key="1">
    <source>
        <dbReference type="SAM" id="Phobius"/>
    </source>
</evidence>
<proteinExistence type="predicted"/>
<reference evidence="2" key="1">
    <citation type="submission" date="2020-12" db="EMBL/GenBank/DDBJ databases">
        <title>The genome sequence of Inhella sp. 4Y17.</title>
        <authorList>
            <person name="Liu Y."/>
        </authorList>
    </citation>
    <scope>NUCLEOTIDE SEQUENCE</scope>
    <source>
        <strain evidence="2">4Y10</strain>
    </source>
</reference>